<dbReference type="Proteomes" id="UP001269375">
    <property type="component" value="Unassembled WGS sequence"/>
</dbReference>
<proteinExistence type="predicted"/>
<dbReference type="Pfam" id="PF02254">
    <property type="entry name" value="TrkA_N"/>
    <property type="match status" value="1"/>
</dbReference>
<keyword evidence="4" id="KW-1185">Reference proteome</keyword>
<feature type="domain" description="RCK N-terminal" evidence="1">
    <location>
        <begin position="2"/>
        <end position="118"/>
    </location>
</feature>
<accession>A0ABU1GX98</accession>
<dbReference type="PANTHER" id="PTHR43833:SF7">
    <property type="entry name" value="KTR SYSTEM POTASSIUM UPTAKE PROTEIN C"/>
    <property type="match status" value="1"/>
</dbReference>
<dbReference type="InterPro" id="IPR006037">
    <property type="entry name" value="RCK_C"/>
</dbReference>
<dbReference type="InterPro" id="IPR036291">
    <property type="entry name" value="NAD(P)-bd_dom_sf"/>
</dbReference>
<dbReference type="RefSeq" id="WP_251590127.1">
    <property type="nucleotide sequence ID" value="NZ_JAMLJI010000001.1"/>
</dbReference>
<dbReference type="InterPro" id="IPR036721">
    <property type="entry name" value="RCK_C_sf"/>
</dbReference>
<reference evidence="3 4" key="1">
    <citation type="submission" date="2023-04" db="EMBL/GenBank/DDBJ databases">
        <title>A long-awaited taxogenomic arrangement of the family Halomonadaceae.</title>
        <authorList>
            <person name="De La Haba R."/>
            <person name="Chuvochina M."/>
            <person name="Wittouck S."/>
            <person name="Arahal D.R."/>
            <person name="Sanchez-Porro C."/>
            <person name="Hugenholtz P."/>
            <person name="Ventosa A."/>
        </authorList>
    </citation>
    <scope>NUCLEOTIDE SEQUENCE [LARGE SCALE GENOMIC DNA]</scope>
    <source>
        <strain evidence="3 4">DSM 22428</strain>
    </source>
</reference>
<evidence type="ECO:0000259" key="1">
    <source>
        <dbReference type="PROSITE" id="PS51201"/>
    </source>
</evidence>
<organism evidence="3 4">
    <name type="scientific">Larsenimonas suaedae</name>
    <dbReference type="NCBI Taxonomy" id="1851019"/>
    <lineage>
        <taxon>Bacteria</taxon>
        <taxon>Pseudomonadati</taxon>
        <taxon>Pseudomonadota</taxon>
        <taxon>Gammaproteobacteria</taxon>
        <taxon>Oceanospirillales</taxon>
        <taxon>Halomonadaceae</taxon>
        <taxon>Larsenimonas</taxon>
    </lineage>
</organism>
<evidence type="ECO:0000313" key="3">
    <source>
        <dbReference type="EMBL" id="MDR5896675.1"/>
    </source>
</evidence>
<dbReference type="SUPFAM" id="SSF116726">
    <property type="entry name" value="TrkA C-terminal domain-like"/>
    <property type="match status" value="1"/>
</dbReference>
<dbReference type="SUPFAM" id="SSF51735">
    <property type="entry name" value="NAD(P)-binding Rossmann-fold domains"/>
    <property type="match status" value="1"/>
</dbReference>
<gene>
    <name evidence="3" type="ORF">QC825_11380</name>
</gene>
<dbReference type="Gene3D" id="3.40.50.720">
    <property type="entry name" value="NAD(P)-binding Rossmann-like Domain"/>
    <property type="match status" value="1"/>
</dbReference>
<evidence type="ECO:0000259" key="2">
    <source>
        <dbReference type="PROSITE" id="PS51202"/>
    </source>
</evidence>
<name>A0ABU1GX98_9GAMM</name>
<feature type="domain" description="RCK C-terminal" evidence="2">
    <location>
        <begin position="135"/>
        <end position="218"/>
    </location>
</feature>
<dbReference type="InterPro" id="IPR050721">
    <property type="entry name" value="Trk_Ktr_HKT_K-transport"/>
</dbReference>
<comment type="caution">
    <text evidence="3">The sequence shown here is derived from an EMBL/GenBank/DDBJ whole genome shotgun (WGS) entry which is preliminary data.</text>
</comment>
<dbReference type="PROSITE" id="PS51202">
    <property type="entry name" value="RCK_C"/>
    <property type="match status" value="1"/>
</dbReference>
<dbReference type="PANTHER" id="PTHR43833">
    <property type="entry name" value="POTASSIUM CHANNEL PROTEIN 2-RELATED-RELATED"/>
    <property type="match status" value="1"/>
</dbReference>
<protein>
    <submittedName>
        <fullName evidence="3">TrkA family potassium uptake protein</fullName>
    </submittedName>
</protein>
<dbReference type="InterPro" id="IPR003148">
    <property type="entry name" value="RCK_N"/>
</dbReference>
<dbReference type="EMBL" id="JARWAO010000006">
    <property type="protein sequence ID" value="MDR5896675.1"/>
    <property type="molecule type" value="Genomic_DNA"/>
</dbReference>
<dbReference type="Gene3D" id="3.30.70.1450">
    <property type="entry name" value="Regulator of K+ conductance, C-terminal domain"/>
    <property type="match status" value="1"/>
</dbReference>
<evidence type="ECO:0000313" key="4">
    <source>
        <dbReference type="Proteomes" id="UP001269375"/>
    </source>
</evidence>
<sequence>MSRQFAIIGLGYFGSTVALELHRQNHEVLGVDRDEKRVNKIAEHITRAVIADPTDETALGELNLSEFSAVLVDVDDSIEASIMTTLHLKELEVKELWVKALNDDHHKLLSYIGADRIVHPEYDLGIRVAESLSYHAVVNFIRLGDQQYVVEVELTERLVKRCTTVGELGFSDKQATVVAIKQGSQLDCTPSASTALHAGDHLVLIGDLDVLRHFGDKL</sequence>
<dbReference type="PROSITE" id="PS51201">
    <property type="entry name" value="RCK_N"/>
    <property type="match status" value="1"/>
</dbReference>